<evidence type="ECO:0000256" key="11">
    <source>
        <dbReference type="ARBA" id="ARBA00063689"/>
    </source>
</evidence>
<dbReference type="InterPro" id="IPR001739">
    <property type="entry name" value="Methyl_CpG_DNA-bd"/>
</dbReference>
<dbReference type="Gene3D" id="3.30.890.10">
    <property type="entry name" value="Methyl-cpg-binding Protein 2, Chain A"/>
    <property type="match status" value="1"/>
</dbReference>
<keyword evidence="8" id="KW-0238">DNA-binding</keyword>
<evidence type="ECO:0000256" key="3">
    <source>
        <dbReference type="ARBA" id="ARBA00022491"/>
    </source>
</evidence>
<feature type="compositionally biased region" description="Low complexity" evidence="13">
    <location>
        <begin position="761"/>
        <end position="780"/>
    </location>
</feature>
<dbReference type="Ensembl" id="ENSORLT00020010993.1">
    <property type="protein sequence ID" value="ENSORLP00020002627.1"/>
    <property type="gene ID" value="ENSORLG00020003394.1"/>
</dbReference>
<feature type="compositionally biased region" description="Polar residues" evidence="13">
    <location>
        <begin position="781"/>
        <end position="832"/>
    </location>
</feature>
<feature type="domain" description="MBD" evidence="14">
    <location>
        <begin position="159"/>
        <end position="231"/>
    </location>
</feature>
<feature type="compositionally biased region" description="Polar residues" evidence="13">
    <location>
        <begin position="677"/>
        <end position="714"/>
    </location>
</feature>
<evidence type="ECO:0000256" key="4">
    <source>
        <dbReference type="ARBA" id="ARBA00022553"/>
    </source>
</evidence>
<keyword evidence="4" id="KW-0597">Phosphoprotein</keyword>
<comment type="subcellular location">
    <subcellularLocation>
        <location evidence="1">Nucleus</location>
    </subcellularLocation>
</comment>
<evidence type="ECO:0000259" key="14">
    <source>
        <dbReference type="PROSITE" id="PS50982"/>
    </source>
</evidence>
<dbReference type="SMART" id="SM00391">
    <property type="entry name" value="MBD"/>
    <property type="match status" value="1"/>
</dbReference>
<keyword evidence="7" id="KW-0805">Transcription regulation</keyword>
<dbReference type="SUPFAM" id="SSF54171">
    <property type="entry name" value="DNA-binding domain"/>
    <property type="match status" value="1"/>
</dbReference>
<evidence type="ECO:0000256" key="5">
    <source>
        <dbReference type="ARBA" id="ARBA00022737"/>
    </source>
</evidence>
<keyword evidence="3" id="KW-0678">Repressor</keyword>
<dbReference type="FunFam" id="3.30.890.10:FF:000004">
    <property type="entry name" value="Methyl-CpG-binding protein 2"/>
    <property type="match status" value="1"/>
</dbReference>
<evidence type="ECO:0000256" key="13">
    <source>
        <dbReference type="SAM" id="MobiDB-lite"/>
    </source>
</evidence>
<proteinExistence type="predicted"/>
<reference evidence="15 16" key="2">
    <citation type="submission" date="2017-04" db="EMBL/GenBank/DDBJ databases">
        <title>CpG methylation of centromeres and impact of large insertions on vertebrate speciation.</title>
        <authorList>
            <person name="Ichikawa K."/>
            <person name="Yoshimura J."/>
            <person name="Morishita S."/>
        </authorList>
    </citation>
    <scope>NUCLEOTIDE SEQUENCE</scope>
    <source>
        <strain evidence="15 16">HNI</strain>
    </source>
</reference>
<dbReference type="InterPro" id="IPR045138">
    <property type="entry name" value="MeCP2/MBD4"/>
</dbReference>
<reference key="1">
    <citation type="journal article" date="2007" name="Nature">
        <title>The medaka draft genome and insights into vertebrate genome evolution.</title>
        <authorList>
            <person name="Kasahara M."/>
            <person name="Naruse K."/>
            <person name="Sasaki S."/>
            <person name="Nakatani Y."/>
            <person name="Qu W."/>
            <person name="Ahsan B."/>
            <person name="Yamada T."/>
            <person name="Nagayasu Y."/>
            <person name="Doi K."/>
            <person name="Kasai Y."/>
            <person name="Jindo T."/>
            <person name="Kobayashi D."/>
            <person name="Shimada A."/>
            <person name="Toyoda A."/>
            <person name="Kuroki Y."/>
            <person name="Fujiyama A."/>
            <person name="Sasaki T."/>
            <person name="Shimizu A."/>
            <person name="Asakawa S."/>
            <person name="Shimizu N."/>
            <person name="Hashimoto S."/>
            <person name="Yang J."/>
            <person name="Lee Y."/>
            <person name="Matsushima K."/>
            <person name="Sugano S."/>
            <person name="Sakaizumi M."/>
            <person name="Narita T."/>
            <person name="Ohishi K."/>
            <person name="Haga S."/>
            <person name="Ohta F."/>
            <person name="Nomoto H."/>
            <person name="Nogata K."/>
            <person name="Morishita T."/>
            <person name="Endo T."/>
            <person name="Shin-I T."/>
            <person name="Takeda H."/>
            <person name="Morishita S."/>
            <person name="Kohara Y."/>
        </authorList>
    </citation>
    <scope>NUCLEOTIDE SEQUENCE [LARGE SCALE GENOMIC DNA]</scope>
    <source>
        <strain>Hd-rR</strain>
    </source>
</reference>
<comment type="subunit">
    <text evidence="11">Interacts with FNBP3. Interacts with CDKL5. Interacts with ATRX; MECP2 recruits ATRX to pericentric heterochromatin in neuronal cells. Interacts with NCOR2. Interacts with TBL1XR1; bridges interaction between MECP2 and NCOR1. Interacts with TBL1X; recruits TBL1X to the heterochromatin foci.</text>
</comment>
<feature type="compositionally biased region" description="Basic and acidic residues" evidence="13">
    <location>
        <begin position="142"/>
        <end position="163"/>
    </location>
</feature>
<dbReference type="AlphaFoldDB" id="A0A3P9K251"/>
<keyword evidence="2" id="KW-0488">Methylation</keyword>
<feature type="region of interest" description="Disordered" evidence="13">
    <location>
        <begin position="312"/>
        <end position="385"/>
    </location>
</feature>
<evidence type="ECO:0000313" key="15">
    <source>
        <dbReference type="Ensembl" id="ENSORLP00020002627.1"/>
    </source>
</evidence>
<feature type="region of interest" description="Disordered" evidence="13">
    <location>
        <begin position="51"/>
        <end position="181"/>
    </location>
</feature>
<feature type="compositionally biased region" description="Polar residues" evidence="13">
    <location>
        <begin position="905"/>
        <end position="922"/>
    </location>
</feature>
<keyword evidence="5" id="KW-0677">Repeat</keyword>
<feature type="compositionally biased region" description="Low complexity" evidence="13">
    <location>
        <begin position="734"/>
        <end position="747"/>
    </location>
</feature>
<dbReference type="GO" id="GO:0010629">
    <property type="term" value="P:negative regulation of gene expression"/>
    <property type="evidence" value="ECO:0007669"/>
    <property type="project" value="UniProtKB-ARBA"/>
</dbReference>
<dbReference type="GO" id="GO:2000026">
    <property type="term" value="P:regulation of multicellular organismal development"/>
    <property type="evidence" value="ECO:0007669"/>
    <property type="project" value="UniProtKB-ARBA"/>
</dbReference>
<reference evidence="15" key="4">
    <citation type="submission" date="2025-09" db="UniProtKB">
        <authorList>
            <consortium name="Ensembl"/>
        </authorList>
    </citation>
    <scope>IDENTIFICATION</scope>
    <source>
        <strain evidence="15">HNI</strain>
    </source>
</reference>
<dbReference type="GO" id="GO:0051093">
    <property type="term" value="P:negative regulation of developmental process"/>
    <property type="evidence" value="ECO:0007669"/>
    <property type="project" value="UniProtKB-ARBA"/>
</dbReference>
<feature type="compositionally biased region" description="Polar residues" evidence="13">
    <location>
        <begin position="655"/>
        <end position="671"/>
    </location>
</feature>
<evidence type="ECO:0000256" key="9">
    <source>
        <dbReference type="ARBA" id="ARBA00023163"/>
    </source>
</evidence>
<feature type="compositionally biased region" description="Polar residues" evidence="13">
    <location>
        <begin position="469"/>
        <end position="490"/>
    </location>
</feature>
<dbReference type="CDD" id="cd01396">
    <property type="entry name" value="MeCP2_MBD"/>
    <property type="match status" value="1"/>
</dbReference>
<feature type="compositionally biased region" description="Polar residues" evidence="13">
    <location>
        <begin position="840"/>
        <end position="853"/>
    </location>
</feature>
<feature type="region of interest" description="Disordered" evidence="13">
    <location>
        <begin position="401"/>
        <end position="1054"/>
    </location>
</feature>
<keyword evidence="10" id="KW-0539">Nucleus</keyword>
<feature type="region of interest" description="Disordered" evidence="13">
    <location>
        <begin position="220"/>
        <end position="268"/>
    </location>
</feature>
<dbReference type="GO" id="GO:0045892">
    <property type="term" value="P:negative regulation of DNA-templated transcription"/>
    <property type="evidence" value="ECO:0007669"/>
    <property type="project" value="UniProtKB-ARBA"/>
</dbReference>
<feature type="compositionally biased region" description="Basic and acidic residues" evidence="13">
    <location>
        <begin position="51"/>
        <end position="61"/>
    </location>
</feature>
<dbReference type="PANTHER" id="PTHR15074:SF6">
    <property type="entry name" value="METHYL-CPG-BINDING PROTEIN 2"/>
    <property type="match status" value="1"/>
</dbReference>
<feature type="compositionally biased region" description="Polar residues" evidence="13">
    <location>
        <begin position="724"/>
        <end position="733"/>
    </location>
</feature>
<feature type="compositionally biased region" description="Basic and acidic residues" evidence="13">
    <location>
        <begin position="969"/>
        <end position="991"/>
    </location>
</feature>
<sequence>MFLRAVFVEISFLSGGRLVEAIKSLGQDKPHQASTSVGLKLTDIMFVFHREPEPGSEERPVEPQGPNRDKSHSKKAHRERLYVEQGVAITGSATKPPPQSQVRKPLLGPAQSKGFFNRVGSTESVPSLQETEPEAGPSEPRPGSELEESPRQRRSVIRDRGPLYDDPTLPQGWTRKLKQRKSGRSAGKFDVYLINSEGKAFRSKVELLAYFQKIGDTTTDPNDFDFTVTGRGSPSRREKRSPKKPKVVKPSGRGRGRPKGTQTTRSNLDLQNSIQQFCLCFCVGSGKVRQATEGVAMKRVVERTPGKLLVKMPIGKAESSTGTMVASPVLSSKSRPGRKRKSEQELQPPPQPPSKKRGRKPVASSTAAAAATASTSSATSSSSSAAGSYAVTAILAAEAKQRAGKESTVKPTVQETALPIKKRKTRETVEDVETVHMPVVTPAESQVKALAEEGGTAEGASCLDLQETPPEQSQAQSLKSTAGSGGAQTQKGRKHKEKTGDEGSRQPEAGEDEGGGGRSSTGHSKSHKRKERPPRKHHQHHHHCHQQASAAGLDQRSRPALSPVTQHSDSSRKSRPQVISHSGPELNPEVSRQVALGPLPGPKSVAGSEPKPHPRVPQPCLQSQDPSQTQAQTQQLIPQSSSAWHVMAQPPAQRFPTQIHSPPQSNSQKLQSKPAHSPSQHRTQLQAQQDPSQSTPKPQVHPQQTRHPQSQTQPPTAPHLIKQGPTQAISQMRQQSPPHSSLQPQLHSHSRISLQSQSKLPTRTPTQPQSQPQPRAPSQPLTRTPTQFRGQLQGQHKFQPQPRTLAQSQSLPQPRISTQLHSHPETQTTTRLEGQPHTRIPSQIQSLPQSRIQTESHSDPQDRTSSQPQLVPQSQHEVPQPQIKPPLQHQIQPQCRPQPRHPTSHSRPSVLHSQVQPQFQRSHIQHPEPPPQLTSPHALHPSPPTFTPTNPVPVPQNQTEPQDLSTTRPSRDSQLVRKEVGVEGMRAEGRGEPITTPENRESNSTSVPPTPPGASGAAGVDGRVRLPEDIVPAVPHPSREETVESRTAVSERVS</sequence>
<dbReference type="GO" id="GO:0048468">
    <property type="term" value="P:cell development"/>
    <property type="evidence" value="ECO:0007669"/>
    <property type="project" value="UniProtKB-ARBA"/>
</dbReference>
<evidence type="ECO:0000256" key="12">
    <source>
        <dbReference type="ARBA" id="ARBA00072376"/>
    </source>
</evidence>
<name>A0A3P9K251_ORYLA</name>
<dbReference type="InterPro" id="IPR016177">
    <property type="entry name" value="DNA-bd_dom_sf"/>
</dbReference>
<feature type="compositionally biased region" description="Pro residues" evidence="13">
    <location>
        <begin position="941"/>
        <end position="954"/>
    </location>
</feature>
<evidence type="ECO:0000256" key="7">
    <source>
        <dbReference type="ARBA" id="ARBA00023015"/>
    </source>
</evidence>
<dbReference type="Proteomes" id="UP000265180">
    <property type="component" value="Chromosome 7"/>
</dbReference>
<feature type="compositionally biased region" description="Polar residues" evidence="13">
    <location>
        <begin position="119"/>
        <end position="130"/>
    </location>
</feature>
<protein>
    <recommendedName>
        <fullName evidence="12">Methyl-CpG-binding protein 2</fullName>
    </recommendedName>
</protein>
<feature type="compositionally biased region" description="Low complexity" evidence="13">
    <location>
        <begin position="363"/>
        <end position="385"/>
    </location>
</feature>
<dbReference type="PROSITE" id="PS50982">
    <property type="entry name" value="MBD"/>
    <property type="match status" value="1"/>
</dbReference>
<feature type="compositionally biased region" description="Low complexity" evidence="13">
    <location>
        <begin position="621"/>
        <end position="641"/>
    </location>
</feature>
<feature type="compositionally biased region" description="Polar residues" evidence="13">
    <location>
        <begin position="751"/>
        <end position="760"/>
    </location>
</feature>
<accession>A0A3P9K251</accession>
<dbReference type="GO" id="GO:0005654">
    <property type="term" value="C:nucleoplasm"/>
    <property type="evidence" value="ECO:0007669"/>
    <property type="project" value="UniProtKB-ARBA"/>
</dbReference>
<dbReference type="GO" id="GO:0040029">
    <property type="term" value="P:epigenetic regulation of gene expression"/>
    <property type="evidence" value="ECO:0007669"/>
    <property type="project" value="UniProtKB-ARBA"/>
</dbReference>
<evidence type="ECO:0000313" key="16">
    <source>
        <dbReference type="Proteomes" id="UP000265180"/>
    </source>
</evidence>
<evidence type="ECO:0000256" key="6">
    <source>
        <dbReference type="ARBA" id="ARBA00022990"/>
    </source>
</evidence>
<feature type="compositionally biased region" description="Basic residues" evidence="13">
    <location>
        <begin position="524"/>
        <end position="545"/>
    </location>
</feature>
<dbReference type="GO" id="GO:0010385">
    <property type="term" value="F:double-stranded methylated DNA binding"/>
    <property type="evidence" value="ECO:0007669"/>
    <property type="project" value="UniProtKB-ARBA"/>
</dbReference>
<evidence type="ECO:0000256" key="1">
    <source>
        <dbReference type="ARBA" id="ARBA00004123"/>
    </source>
</evidence>
<dbReference type="Pfam" id="PF01429">
    <property type="entry name" value="MBD"/>
    <property type="match status" value="1"/>
</dbReference>
<organism evidence="15 16">
    <name type="scientific">Oryzias latipes</name>
    <name type="common">Japanese rice fish</name>
    <name type="synonym">Japanese killifish</name>
    <dbReference type="NCBI Taxonomy" id="8090"/>
    <lineage>
        <taxon>Eukaryota</taxon>
        <taxon>Metazoa</taxon>
        <taxon>Chordata</taxon>
        <taxon>Craniata</taxon>
        <taxon>Vertebrata</taxon>
        <taxon>Euteleostomi</taxon>
        <taxon>Actinopterygii</taxon>
        <taxon>Neopterygii</taxon>
        <taxon>Teleostei</taxon>
        <taxon>Neoteleostei</taxon>
        <taxon>Acanthomorphata</taxon>
        <taxon>Ovalentaria</taxon>
        <taxon>Atherinomorphae</taxon>
        <taxon>Beloniformes</taxon>
        <taxon>Adrianichthyidae</taxon>
        <taxon>Oryziinae</taxon>
        <taxon>Oryzias</taxon>
    </lineage>
</organism>
<evidence type="ECO:0000256" key="10">
    <source>
        <dbReference type="ARBA" id="ARBA00023242"/>
    </source>
</evidence>
<feature type="compositionally biased region" description="Basic residues" evidence="13">
    <location>
        <begin position="237"/>
        <end position="258"/>
    </location>
</feature>
<evidence type="ECO:0000256" key="2">
    <source>
        <dbReference type="ARBA" id="ARBA00022481"/>
    </source>
</evidence>
<feature type="compositionally biased region" description="Low complexity" evidence="13">
    <location>
        <begin position="220"/>
        <end position="233"/>
    </location>
</feature>
<keyword evidence="9" id="KW-0804">Transcription</keyword>
<feature type="compositionally biased region" description="Polar residues" evidence="13">
    <location>
        <begin position="863"/>
        <end position="877"/>
    </location>
</feature>
<evidence type="ECO:0000256" key="8">
    <source>
        <dbReference type="ARBA" id="ARBA00023125"/>
    </source>
</evidence>
<dbReference type="PANTHER" id="PTHR15074">
    <property type="entry name" value="METHYL-CPG-BINDING PROTEIN"/>
    <property type="match status" value="1"/>
</dbReference>
<dbReference type="GO" id="GO:0000785">
    <property type="term" value="C:chromatin"/>
    <property type="evidence" value="ECO:0007669"/>
    <property type="project" value="UniProtKB-ARBA"/>
</dbReference>
<reference evidence="15" key="3">
    <citation type="submission" date="2025-08" db="UniProtKB">
        <authorList>
            <consortium name="Ensembl"/>
        </authorList>
    </citation>
    <scope>IDENTIFICATION</scope>
    <source>
        <strain evidence="15">HNI</strain>
    </source>
</reference>
<keyword evidence="6" id="KW-0007">Acetylation</keyword>